<dbReference type="AlphaFoldDB" id="K2LLI1"/>
<accession>K2LLI1</accession>
<keyword evidence="3" id="KW-0560">Oxidoreductase</keyword>
<dbReference type="Proteomes" id="UP000006786">
    <property type="component" value="Unassembled WGS sequence"/>
</dbReference>
<dbReference type="PANTHER" id="PTHR43498:SF1">
    <property type="entry name" value="COB--COM HETERODISULFIDE REDUCTASE IRON-SULFUR SUBUNIT A"/>
    <property type="match status" value="1"/>
</dbReference>
<keyword evidence="1" id="KW-0004">4Fe-4S</keyword>
<evidence type="ECO:0000313" key="6">
    <source>
        <dbReference type="EMBL" id="EKF18614.1"/>
    </source>
</evidence>
<reference evidence="6 7" key="1">
    <citation type="journal article" date="2012" name="J. Bacteriol.">
        <title>Genome Sequence of Nitratireductor pacificus Type Strain pht-3B.</title>
        <authorList>
            <person name="Lai Q."/>
            <person name="Li G."/>
            <person name="Shao Z."/>
        </authorList>
    </citation>
    <scope>NUCLEOTIDE SEQUENCE [LARGE SCALE GENOMIC DNA]</scope>
    <source>
        <strain evidence="7">pht-3B</strain>
    </source>
</reference>
<evidence type="ECO:0000313" key="7">
    <source>
        <dbReference type="Proteomes" id="UP000006786"/>
    </source>
</evidence>
<dbReference type="eggNOG" id="COG0644">
    <property type="taxonomic scope" value="Bacteria"/>
</dbReference>
<dbReference type="EMBL" id="AMRM01000012">
    <property type="protein sequence ID" value="EKF18614.1"/>
    <property type="molecule type" value="Genomic_DNA"/>
</dbReference>
<dbReference type="OrthoDB" id="9777740at2"/>
<organism evidence="6 7">
    <name type="scientific">Nitratireductor pacificus pht-3B</name>
    <dbReference type="NCBI Taxonomy" id="391937"/>
    <lineage>
        <taxon>Bacteria</taxon>
        <taxon>Pseudomonadati</taxon>
        <taxon>Pseudomonadota</taxon>
        <taxon>Alphaproteobacteria</taxon>
        <taxon>Hyphomicrobiales</taxon>
        <taxon>Phyllobacteriaceae</taxon>
        <taxon>Nitratireductor</taxon>
    </lineage>
</organism>
<evidence type="ECO:0000256" key="1">
    <source>
        <dbReference type="ARBA" id="ARBA00022485"/>
    </source>
</evidence>
<dbReference type="Pfam" id="PF12831">
    <property type="entry name" value="FAD_oxidored"/>
    <property type="match status" value="1"/>
</dbReference>
<proteinExistence type="predicted"/>
<dbReference type="GO" id="GO:0046872">
    <property type="term" value="F:metal ion binding"/>
    <property type="evidence" value="ECO:0007669"/>
    <property type="project" value="UniProtKB-KW"/>
</dbReference>
<dbReference type="STRING" id="391937.NA2_11979"/>
<protein>
    <submittedName>
        <fullName evidence="6">Glucose-inhibited division protein A</fullName>
    </submittedName>
</protein>
<dbReference type="PATRIC" id="fig|391937.3.peg.2461"/>
<dbReference type="PANTHER" id="PTHR43498">
    <property type="entry name" value="FERREDOXIN:COB-COM HETERODISULFIDE REDUCTASE SUBUNIT A"/>
    <property type="match status" value="1"/>
</dbReference>
<keyword evidence="2" id="KW-0479">Metal-binding</keyword>
<dbReference type="GO" id="GO:0016491">
    <property type="term" value="F:oxidoreductase activity"/>
    <property type="evidence" value="ECO:0007669"/>
    <property type="project" value="UniProtKB-KW"/>
</dbReference>
<evidence type="ECO:0000256" key="4">
    <source>
        <dbReference type="ARBA" id="ARBA00023004"/>
    </source>
</evidence>
<comment type="caution">
    <text evidence="6">The sequence shown here is derived from an EMBL/GenBank/DDBJ whole genome shotgun (WGS) entry which is preliminary data.</text>
</comment>
<dbReference type="RefSeq" id="WP_008597166.1">
    <property type="nucleotide sequence ID" value="NZ_AMRM01000012.1"/>
</dbReference>
<sequence>MSSPIDHHSYDVVVVGAGSAGVAAAISAAEAGARTALIEAGGMLGGELLTGMTIDGAINARGEQISGGVLDKLMQRCEALGGFVRRLSDWRLIQYFAYDPEIMKIAVPQLVHEAGVDVYLHSYAEDIVMHDGRIDGVMVRNKSGRNLLTARTIIDCSGDGDICAAGGGTFLAAGEKERMQPVSMMFRMAGVDTAALLEFVRSHPEYVAVGESEAIRGNRSDAELVEEIHRQGQPCVFFKGDGPLLGQAIDSGELYPTALIMIQPTSEARREVCVNSTRVTLDNPMHTRELSGALGALMGQVHQCMSFLQRRVPGFEGATLSGLAPKMGIRETRRVAGEYVLTSQDVRTGRKRADGVAKGCHHIDIHQEGTGQVRIPVADGGSYDIPFDCLVPLGLKNVLVAGRCFSAEREAHASARVMGGCMAMGQACGIAAAMAGERNADFDVRDTDVVELRRRLTEVGAVLEGTH</sequence>
<evidence type="ECO:0000256" key="3">
    <source>
        <dbReference type="ARBA" id="ARBA00023002"/>
    </source>
</evidence>
<keyword evidence="5" id="KW-0411">Iron-sulfur</keyword>
<keyword evidence="7" id="KW-1185">Reference proteome</keyword>
<dbReference type="GO" id="GO:0051539">
    <property type="term" value="F:4 iron, 4 sulfur cluster binding"/>
    <property type="evidence" value="ECO:0007669"/>
    <property type="project" value="UniProtKB-KW"/>
</dbReference>
<dbReference type="SUPFAM" id="SSF51905">
    <property type="entry name" value="FAD/NAD(P)-binding domain"/>
    <property type="match status" value="1"/>
</dbReference>
<dbReference type="InterPro" id="IPR039650">
    <property type="entry name" value="HdrA-like"/>
</dbReference>
<gene>
    <name evidence="6" type="ORF">NA2_11979</name>
</gene>
<name>K2LLI1_9HYPH</name>
<dbReference type="InterPro" id="IPR036188">
    <property type="entry name" value="FAD/NAD-bd_sf"/>
</dbReference>
<evidence type="ECO:0000256" key="5">
    <source>
        <dbReference type="ARBA" id="ARBA00023014"/>
    </source>
</evidence>
<keyword evidence="4" id="KW-0408">Iron</keyword>
<dbReference type="Gene3D" id="3.50.50.60">
    <property type="entry name" value="FAD/NAD(P)-binding domain"/>
    <property type="match status" value="1"/>
</dbReference>
<evidence type="ECO:0000256" key="2">
    <source>
        <dbReference type="ARBA" id="ARBA00022723"/>
    </source>
</evidence>